<dbReference type="InterPro" id="IPR003871">
    <property type="entry name" value="RFA1B/D_OB_1st"/>
</dbReference>
<reference evidence="2" key="1">
    <citation type="submission" date="2020-07" db="EMBL/GenBank/DDBJ databases">
        <authorList>
            <person name="Lin J."/>
        </authorList>
    </citation>
    <scope>NUCLEOTIDE SEQUENCE</scope>
</reference>
<organism evidence="2">
    <name type="scientific">Ananas comosus var. bracteatus</name>
    <name type="common">red pineapple</name>
    <dbReference type="NCBI Taxonomy" id="296719"/>
    <lineage>
        <taxon>Eukaryota</taxon>
        <taxon>Viridiplantae</taxon>
        <taxon>Streptophyta</taxon>
        <taxon>Embryophyta</taxon>
        <taxon>Tracheophyta</taxon>
        <taxon>Spermatophyta</taxon>
        <taxon>Magnoliopsida</taxon>
        <taxon>Liliopsida</taxon>
        <taxon>Poales</taxon>
        <taxon>Bromeliaceae</taxon>
        <taxon>Bromelioideae</taxon>
        <taxon>Ananas</taxon>
    </lineage>
</organism>
<name>A0A6V7QCC9_ANACO</name>
<dbReference type="EMBL" id="LR862135">
    <property type="protein sequence ID" value="CAD1840537.1"/>
    <property type="molecule type" value="Genomic_DNA"/>
</dbReference>
<dbReference type="AlphaFoldDB" id="A0A6V7QCC9"/>
<accession>A0A6V7QCC9</accession>
<sequence length="169" mass="19359">MAVCAQKKAIPSPLTSRKGLRILIEKRTKNLRDIQGILFFVKYLKIYNSIISLDCLLVDEKEFSMQAIIRKQDAEELEHQITEGKGYLIEKFSVIPNRKKFVAVDRDYMIQLTKSTQLSKVEDNSEGIPYNDSILTDVVGKITAIGEITHRYIGQTLTPIRNLEIEDLE</sequence>
<gene>
    <name evidence="2" type="ORF">CB5_LOCUS23748</name>
</gene>
<dbReference type="PANTHER" id="PTHR47165">
    <property type="entry name" value="OS03G0429900 PROTEIN"/>
    <property type="match status" value="1"/>
</dbReference>
<dbReference type="CDD" id="cd04480">
    <property type="entry name" value="RPA1_DBD_A_like"/>
    <property type="match status" value="1"/>
</dbReference>
<feature type="domain" description="Replication protein A 70 kDa DNA-binding subunit B/D first OB fold" evidence="1">
    <location>
        <begin position="47"/>
        <end position="120"/>
    </location>
</feature>
<dbReference type="PANTHER" id="PTHR47165:SF4">
    <property type="entry name" value="OS03G0429900 PROTEIN"/>
    <property type="match status" value="1"/>
</dbReference>
<proteinExistence type="predicted"/>
<evidence type="ECO:0000259" key="1">
    <source>
        <dbReference type="Pfam" id="PF02721"/>
    </source>
</evidence>
<dbReference type="InterPro" id="IPR012340">
    <property type="entry name" value="NA-bd_OB-fold"/>
</dbReference>
<dbReference type="Pfam" id="PF02721">
    <property type="entry name" value="DUF223"/>
    <property type="match status" value="1"/>
</dbReference>
<evidence type="ECO:0000313" key="2">
    <source>
        <dbReference type="EMBL" id="CAD1840537.1"/>
    </source>
</evidence>
<dbReference type="Gene3D" id="2.40.50.140">
    <property type="entry name" value="Nucleic acid-binding proteins"/>
    <property type="match status" value="1"/>
</dbReference>
<dbReference type="SUPFAM" id="SSF50249">
    <property type="entry name" value="Nucleic acid-binding proteins"/>
    <property type="match status" value="1"/>
</dbReference>
<protein>
    <recommendedName>
        <fullName evidence="1">Replication protein A 70 kDa DNA-binding subunit B/D first OB fold domain-containing protein</fullName>
    </recommendedName>
</protein>